<dbReference type="PANTHER" id="PTHR10159">
    <property type="entry name" value="DUAL SPECIFICITY PROTEIN PHOSPHATASE"/>
    <property type="match status" value="1"/>
</dbReference>
<evidence type="ECO:0000259" key="6">
    <source>
        <dbReference type="PROSITE" id="PS50054"/>
    </source>
</evidence>
<feature type="region of interest" description="Disordered" evidence="5">
    <location>
        <begin position="72"/>
        <end position="137"/>
    </location>
</feature>
<evidence type="ECO:0000256" key="1">
    <source>
        <dbReference type="ARBA" id="ARBA00008601"/>
    </source>
</evidence>
<dbReference type="Proteomes" id="UP000807716">
    <property type="component" value="Unassembled WGS sequence"/>
</dbReference>
<accession>A0A9P6QK83</accession>
<keyword evidence="3" id="KW-0378">Hydrolase</keyword>
<dbReference type="PROSITE" id="PS50206">
    <property type="entry name" value="RHODANESE_3"/>
    <property type="match status" value="1"/>
</dbReference>
<dbReference type="EMBL" id="JAAAJB010000030">
    <property type="protein sequence ID" value="KAG0269261.1"/>
    <property type="molecule type" value="Genomic_DNA"/>
</dbReference>
<keyword evidence="4" id="KW-0904">Protein phosphatase</keyword>
<sequence>MLAGQLNNISVDSNRNIDLREHQCLPFGRTTADDSILPASLTTPELSIGVRLSPPPLAFTAPSPPTLSLATVGEQHQQLPSSSPLQVPTLSLPGKKPSLPALQTTSSAKRSTSTTSVSTSYSVASSTTPTSTSSSPTVLANISSPLRSALVPYPASPITPQGLLSLMKNHALSSRGRPLVLDVRPHPEFYPLSIAHSININLPTLLLRRYRRGGAVSSFALESFITMPSDKDMYHTIQDEWRVKAAATAAPNANNNNNSNDTEMDNSAAHDVVVLDHDMRAGDEEYGRASTPAWTLVSVLERGGGSLTGPIRLWYLQGGFEAFQAWNTDDRYLAEYGECVLEDDPYAASTMVGLSSGQGLGLLAPAGPMTGVTLVNTPLREEDEDGDMASVPTVHPLDPHALKHHHHQQDVEMEEAGSAIVDANTAKIVARAVSMSGAAMPRQRNTSGAPARRESLFSLNTKSLQRPAGLARAQTIGVSPLNIKTTNLQAPPPPKAHWLTVPNGGNNIHPNTHPTTFHHSNNGSPNAPSPVMSLGNASMDISHSATLSDQWSVSSNSLAGGAEHASSLTRSLTTKTSVSSLATLASYGNHHPHHSHHHSDRIDEQAEEEEAGGGYDTMKGRGGARYAYFDSQQEDSSMAYYQNYGDDSEGNENDGEQEVSCILPNFLFLGPEVVTEDQAQELERLGVKRVLNLARECEDAVVANRSGMAYFKIGLQDHVEADVSAGLLQAVDIIASSPDQPIYVHCKAGKSRSVTATIAYMITHLRWPLKKSYDHVLERRRCMCPNIGFVAELMRIEERTLGPQQERVGMNNCGNGGSGDLVRAGSLNSILSLSTSTGSPRMLNHKSSSMTMKSSFGSAVAEMGFHHPHHPPQGGYQLTDKPVSMQTDFHQPAFASAKLMAMDGPGGGERQASRFTFENLHQLPSVRAAAATMGGGWMNEDDFRGGIRSAME</sequence>
<feature type="region of interest" description="Disordered" evidence="5">
    <location>
        <begin position="586"/>
        <end position="618"/>
    </location>
</feature>
<organism evidence="9 10">
    <name type="scientific">Actinomortierella ambigua</name>
    <dbReference type="NCBI Taxonomy" id="1343610"/>
    <lineage>
        <taxon>Eukaryota</taxon>
        <taxon>Fungi</taxon>
        <taxon>Fungi incertae sedis</taxon>
        <taxon>Mucoromycota</taxon>
        <taxon>Mortierellomycotina</taxon>
        <taxon>Mortierellomycetes</taxon>
        <taxon>Mortierellales</taxon>
        <taxon>Mortierellaceae</taxon>
        <taxon>Actinomortierella</taxon>
    </lineage>
</organism>
<dbReference type="CDD" id="cd14498">
    <property type="entry name" value="DSP"/>
    <property type="match status" value="1"/>
</dbReference>
<evidence type="ECO:0000256" key="2">
    <source>
        <dbReference type="ARBA" id="ARBA00013064"/>
    </source>
</evidence>
<protein>
    <recommendedName>
        <fullName evidence="2">protein-tyrosine-phosphatase</fullName>
        <ecNumber evidence="2">3.1.3.48</ecNumber>
    </recommendedName>
</protein>
<comment type="caution">
    <text evidence="9">The sequence shown here is derived from an EMBL/GenBank/DDBJ whole genome shotgun (WGS) entry which is preliminary data.</text>
</comment>
<dbReference type="InterPro" id="IPR000387">
    <property type="entry name" value="Tyr_Pase_dom"/>
</dbReference>
<dbReference type="EC" id="3.1.3.48" evidence="2"/>
<dbReference type="InterPro" id="IPR000340">
    <property type="entry name" value="Dual-sp_phosphatase_cat-dom"/>
</dbReference>
<evidence type="ECO:0000256" key="3">
    <source>
        <dbReference type="ARBA" id="ARBA00022801"/>
    </source>
</evidence>
<gene>
    <name evidence="9" type="ORF">DFQ27_004323</name>
</gene>
<evidence type="ECO:0000259" key="8">
    <source>
        <dbReference type="PROSITE" id="PS50206"/>
    </source>
</evidence>
<dbReference type="OrthoDB" id="273181at2759"/>
<proteinExistence type="inferred from homology"/>
<name>A0A9P6QK83_9FUNG</name>
<feature type="domain" description="Rhodanese" evidence="8">
    <location>
        <begin position="174"/>
        <end position="225"/>
    </location>
</feature>
<dbReference type="Gene3D" id="3.40.250.10">
    <property type="entry name" value="Rhodanese-like domain"/>
    <property type="match status" value="1"/>
</dbReference>
<dbReference type="GO" id="GO:0043409">
    <property type="term" value="P:negative regulation of MAPK cascade"/>
    <property type="evidence" value="ECO:0007669"/>
    <property type="project" value="TreeGrafter"/>
</dbReference>
<feature type="compositionally biased region" description="Basic residues" evidence="5">
    <location>
        <begin position="590"/>
        <end position="599"/>
    </location>
</feature>
<feature type="domain" description="Tyrosine specific protein phosphatases" evidence="7">
    <location>
        <begin position="725"/>
        <end position="780"/>
    </location>
</feature>
<evidence type="ECO:0000259" key="7">
    <source>
        <dbReference type="PROSITE" id="PS50056"/>
    </source>
</evidence>
<evidence type="ECO:0000313" key="9">
    <source>
        <dbReference type="EMBL" id="KAG0269261.1"/>
    </source>
</evidence>
<dbReference type="Gene3D" id="3.90.190.10">
    <property type="entry name" value="Protein tyrosine phosphatase superfamily"/>
    <property type="match status" value="1"/>
</dbReference>
<feature type="region of interest" description="Disordered" evidence="5">
    <location>
        <begin position="487"/>
        <end position="536"/>
    </location>
</feature>
<feature type="domain" description="Tyrosine-protein phosphatase" evidence="6">
    <location>
        <begin position="658"/>
        <end position="802"/>
    </location>
</feature>
<dbReference type="GO" id="GO:0005737">
    <property type="term" value="C:cytoplasm"/>
    <property type="evidence" value="ECO:0007669"/>
    <property type="project" value="TreeGrafter"/>
</dbReference>
<feature type="compositionally biased region" description="Low complexity" evidence="5">
    <location>
        <begin position="75"/>
        <end position="93"/>
    </location>
</feature>
<dbReference type="SMART" id="SM00195">
    <property type="entry name" value="DSPc"/>
    <property type="match status" value="1"/>
</dbReference>
<dbReference type="InterPro" id="IPR001763">
    <property type="entry name" value="Rhodanese-like_dom"/>
</dbReference>
<dbReference type="InterPro" id="IPR020422">
    <property type="entry name" value="TYR_PHOSPHATASE_DUAL_dom"/>
</dbReference>
<feature type="compositionally biased region" description="Low complexity" evidence="5">
    <location>
        <begin position="104"/>
        <end position="137"/>
    </location>
</feature>
<dbReference type="PROSITE" id="PS50054">
    <property type="entry name" value="TYR_PHOSPHATASE_DUAL"/>
    <property type="match status" value="1"/>
</dbReference>
<dbReference type="PANTHER" id="PTHR10159:SF530">
    <property type="entry name" value="DUAL SPECIFICITY PROTEIN PHOSPHATASE DDB_G0271350-RELATED"/>
    <property type="match status" value="1"/>
</dbReference>
<reference evidence="9" key="1">
    <citation type="journal article" date="2020" name="Fungal Divers.">
        <title>Resolving the Mortierellaceae phylogeny through synthesis of multi-gene phylogenetics and phylogenomics.</title>
        <authorList>
            <person name="Vandepol N."/>
            <person name="Liber J."/>
            <person name="Desiro A."/>
            <person name="Na H."/>
            <person name="Kennedy M."/>
            <person name="Barry K."/>
            <person name="Grigoriev I.V."/>
            <person name="Miller A.N."/>
            <person name="O'Donnell K."/>
            <person name="Stajich J.E."/>
            <person name="Bonito G."/>
        </authorList>
    </citation>
    <scope>NUCLEOTIDE SEQUENCE</scope>
    <source>
        <strain evidence="9">BC1065</strain>
    </source>
</reference>
<dbReference type="AlphaFoldDB" id="A0A9P6QK83"/>
<evidence type="ECO:0000256" key="4">
    <source>
        <dbReference type="ARBA" id="ARBA00022912"/>
    </source>
</evidence>
<dbReference type="SUPFAM" id="SSF52821">
    <property type="entry name" value="Rhodanese/Cell cycle control phosphatase"/>
    <property type="match status" value="1"/>
</dbReference>
<dbReference type="GO" id="GO:0004725">
    <property type="term" value="F:protein tyrosine phosphatase activity"/>
    <property type="evidence" value="ECO:0007669"/>
    <property type="project" value="UniProtKB-EC"/>
</dbReference>
<comment type="similarity">
    <text evidence="1">Belongs to the protein-tyrosine phosphatase family. Non-receptor class dual specificity subfamily.</text>
</comment>
<keyword evidence="10" id="KW-1185">Reference proteome</keyword>
<dbReference type="SUPFAM" id="SSF52799">
    <property type="entry name" value="(Phosphotyrosine protein) phosphatases II"/>
    <property type="match status" value="1"/>
</dbReference>
<evidence type="ECO:0000256" key="5">
    <source>
        <dbReference type="SAM" id="MobiDB-lite"/>
    </source>
</evidence>
<dbReference type="InterPro" id="IPR029021">
    <property type="entry name" value="Prot-tyrosine_phosphatase-like"/>
</dbReference>
<feature type="compositionally biased region" description="Polar residues" evidence="5">
    <location>
        <begin position="503"/>
        <end position="526"/>
    </location>
</feature>
<dbReference type="PROSITE" id="PS50056">
    <property type="entry name" value="TYR_PHOSPHATASE_2"/>
    <property type="match status" value="1"/>
</dbReference>
<dbReference type="Pfam" id="PF00782">
    <property type="entry name" value="DSPc"/>
    <property type="match status" value="1"/>
</dbReference>
<evidence type="ECO:0000313" key="10">
    <source>
        <dbReference type="Proteomes" id="UP000807716"/>
    </source>
</evidence>
<dbReference type="InterPro" id="IPR036873">
    <property type="entry name" value="Rhodanese-like_dom_sf"/>
</dbReference>